<name>A0A553I898_9PEZI</name>
<comment type="caution">
    <text evidence="2">The sequence shown here is derived from an EMBL/GenBank/DDBJ whole genome shotgun (WGS) entry which is preliminary data.</text>
</comment>
<feature type="compositionally biased region" description="Polar residues" evidence="1">
    <location>
        <begin position="167"/>
        <end position="176"/>
    </location>
</feature>
<evidence type="ECO:0000313" key="3">
    <source>
        <dbReference type="Proteomes" id="UP000319160"/>
    </source>
</evidence>
<accession>A0A553I898</accession>
<feature type="region of interest" description="Disordered" evidence="1">
    <location>
        <begin position="124"/>
        <end position="176"/>
    </location>
</feature>
<gene>
    <name evidence="2" type="ORF">FHL15_002694</name>
</gene>
<evidence type="ECO:0000313" key="2">
    <source>
        <dbReference type="EMBL" id="TRX96422.1"/>
    </source>
</evidence>
<dbReference type="EMBL" id="VFLP01000011">
    <property type="protein sequence ID" value="TRX96422.1"/>
    <property type="molecule type" value="Genomic_DNA"/>
</dbReference>
<protein>
    <submittedName>
        <fullName evidence="2">Uncharacterized protein</fullName>
    </submittedName>
</protein>
<feature type="region of interest" description="Disordered" evidence="1">
    <location>
        <begin position="1"/>
        <end position="25"/>
    </location>
</feature>
<feature type="compositionally biased region" description="Low complexity" evidence="1">
    <location>
        <begin position="12"/>
        <end position="25"/>
    </location>
</feature>
<evidence type="ECO:0000256" key="1">
    <source>
        <dbReference type="SAM" id="MobiDB-lite"/>
    </source>
</evidence>
<dbReference type="OrthoDB" id="4778315at2759"/>
<keyword evidence="3" id="KW-1185">Reference proteome</keyword>
<proteinExistence type="predicted"/>
<dbReference type="AlphaFoldDB" id="A0A553I898"/>
<reference evidence="3" key="1">
    <citation type="submission" date="2019-06" db="EMBL/GenBank/DDBJ databases">
        <title>Draft genome sequence of the griseofulvin-producing fungus Xylaria cubensis strain G536.</title>
        <authorList>
            <person name="Mead M.E."/>
            <person name="Raja H.A."/>
            <person name="Steenwyk J.L."/>
            <person name="Knowles S.L."/>
            <person name="Oberlies N.H."/>
            <person name="Rokas A."/>
        </authorList>
    </citation>
    <scope>NUCLEOTIDE SEQUENCE [LARGE SCALE GENOMIC DNA]</scope>
    <source>
        <strain evidence="3">G536</strain>
    </source>
</reference>
<sequence>MNGAKDTTKSGPAPATTTTTTVPAVTISKSPAAVADAVYAAAAPSNAHSTTVPLMAGANGNDTNSASAAAASAAINKKRKKDGLKPIITTEGPAPVPFPMFTRLASLCAGSVVRGSQGLVRSAVSAPKTRYQQRPDNPPFPGQPSRNWRGRVATPDEISLMNRQDRSSLLSQARKR</sequence>
<dbReference type="Proteomes" id="UP000319160">
    <property type="component" value="Unassembled WGS sequence"/>
</dbReference>
<organism evidence="2 3">
    <name type="scientific">Xylaria flabelliformis</name>
    <dbReference type="NCBI Taxonomy" id="2512241"/>
    <lineage>
        <taxon>Eukaryota</taxon>
        <taxon>Fungi</taxon>
        <taxon>Dikarya</taxon>
        <taxon>Ascomycota</taxon>
        <taxon>Pezizomycotina</taxon>
        <taxon>Sordariomycetes</taxon>
        <taxon>Xylariomycetidae</taxon>
        <taxon>Xylariales</taxon>
        <taxon>Xylariaceae</taxon>
        <taxon>Xylaria</taxon>
    </lineage>
</organism>